<proteinExistence type="predicted"/>
<keyword evidence="1" id="KW-0812">Transmembrane</keyword>
<keyword evidence="1" id="KW-0472">Membrane</keyword>
<organism evidence="2 3">
    <name type="scientific">Pontiella desulfatans</name>
    <dbReference type="NCBI Taxonomy" id="2750659"/>
    <lineage>
        <taxon>Bacteria</taxon>
        <taxon>Pseudomonadati</taxon>
        <taxon>Kiritimatiellota</taxon>
        <taxon>Kiritimatiellia</taxon>
        <taxon>Kiritimatiellales</taxon>
        <taxon>Pontiellaceae</taxon>
        <taxon>Pontiella</taxon>
    </lineage>
</organism>
<dbReference type="EMBL" id="CAAHFG010000004">
    <property type="protein sequence ID" value="VGO16698.1"/>
    <property type="molecule type" value="Genomic_DNA"/>
</dbReference>
<dbReference type="RefSeq" id="WP_136082226.1">
    <property type="nucleotide sequence ID" value="NZ_CAAHFG010000004.1"/>
</dbReference>
<evidence type="ECO:0000313" key="3">
    <source>
        <dbReference type="Proteomes" id="UP000366872"/>
    </source>
</evidence>
<keyword evidence="1" id="KW-1133">Transmembrane helix</keyword>
<sequence>MRAATRHEAPSDSEGIYESFSDMVLCTVIVLITLVVVLALNVVEQLNVYIEPNHFSGGATRPWLYVQAQNADYSKTTSDRLAVERAVYGGHPFVMVNLFSPSSAHSETTVKDGLTVSAKEGQSFLGQCDLTAYNFLLLAAGIEPGSFPVAGNQTALMLPKFSHKSILLEPGKADGYAATPDNELALKTMAMAWPVYDHQLFPRRAANDYLNARTKIFIEVLESDDDAHRIMIGHSVFTLPQDVENGRLGWLAGFSSGLTEVVYLGKAWSSPAEHTNKRIDFFEKSGFAEAAEDYRRFSYPQGTTSEQDKLMRLATTAGSTMPVEQEEEYARAAEAQRKISEAIVDGSSAKAYLPPLLVHRDAWNAYADYCIKTAVGGTPPEWLMGEFLEPLGFDQAVVRGLRQDG</sequence>
<evidence type="ECO:0000313" key="2">
    <source>
        <dbReference type="EMBL" id="VGO16698.1"/>
    </source>
</evidence>
<gene>
    <name evidence="2" type="ORF">PDESU_05289</name>
</gene>
<name>A0A6C2U9C5_PONDE</name>
<keyword evidence="3" id="KW-1185">Reference proteome</keyword>
<protein>
    <submittedName>
        <fullName evidence="2">Uncharacterized protein</fullName>
    </submittedName>
</protein>
<dbReference type="AlphaFoldDB" id="A0A6C2U9C5"/>
<feature type="transmembrane region" description="Helical" evidence="1">
    <location>
        <begin position="20"/>
        <end position="43"/>
    </location>
</feature>
<reference evidence="2 3" key="1">
    <citation type="submission" date="2019-04" db="EMBL/GenBank/DDBJ databases">
        <authorList>
            <person name="Van Vliet M D."/>
        </authorList>
    </citation>
    <scope>NUCLEOTIDE SEQUENCE [LARGE SCALE GENOMIC DNA]</scope>
    <source>
        <strain evidence="2 3">F1</strain>
    </source>
</reference>
<accession>A0A6C2U9C5</accession>
<dbReference type="Proteomes" id="UP000366872">
    <property type="component" value="Unassembled WGS sequence"/>
</dbReference>
<evidence type="ECO:0000256" key="1">
    <source>
        <dbReference type="SAM" id="Phobius"/>
    </source>
</evidence>